<gene>
    <name evidence="2" type="ORF">BO94DRAFT_161599</name>
</gene>
<evidence type="ECO:0000313" key="3">
    <source>
        <dbReference type="Proteomes" id="UP000246702"/>
    </source>
</evidence>
<evidence type="ECO:0000256" key="1">
    <source>
        <dbReference type="SAM" id="MobiDB-lite"/>
    </source>
</evidence>
<proteinExistence type="predicted"/>
<reference evidence="2 3" key="1">
    <citation type="submission" date="2016-12" db="EMBL/GenBank/DDBJ databases">
        <title>The genomes of Aspergillus section Nigri reveals drivers in fungal speciation.</title>
        <authorList>
            <consortium name="DOE Joint Genome Institute"/>
            <person name="Vesth T.C."/>
            <person name="Nybo J."/>
            <person name="Theobald S."/>
            <person name="Brandl J."/>
            <person name="Frisvad J.C."/>
            <person name="Nielsen K.F."/>
            <person name="Lyhne E.K."/>
            <person name="Kogle M.E."/>
            <person name="Kuo A."/>
            <person name="Riley R."/>
            <person name="Clum A."/>
            <person name="Nolan M."/>
            <person name="Lipzen A."/>
            <person name="Salamov A."/>
            <person name="Henrissat B."/>
            <person name="Wiebenga A."/>
            <person name="De Vries R.P."/>
            <person name="Grigoriev I.V."/>
            <person name="Mortensen U.H."/>
            <person name="Andersen M.R."/>
            <person name="Baker S.E."/>
        </authorList>
    </citation>
    <scope>NUCLEOTIDE SEQUENCE [LARGE SCALE GENOMIC DNA]</scope>
    <source>
        <strain evidence="2 3">CBS 115572</strain>
    </source>
</reference>
<dbReference type="Proteomes" id="UP000246702">
    <property type="component" value="Unassembled WGS sequence"/>
</dbReference>
<dbReference type="GeneID" id="37108014"/>
<dbReference type="AlphaFoldDB" id="A0A317W544"/>
<dbReference type="RefSeq" id="XP_025465301.1">
    <property type="nucleotide sequence ID" value="XM_025605871.1"/>
</dbReference>
<name>A0A317W544_9EURO</name>
<dbReference type="EMBL" id="MSFK01000022">
    <property type="protein sequence ID" value="PWY80442.1"/>
    <property type="molecule type" value="Genomic_DNA"/>
</dbReference>
<comment type="caution">
    <text evidence="2">The sequence shown here is derived from an EMBL/GenBank/DDBJ whole genome shotgun (WGS) entry which is preliminary data.</text>
</comment>
<accession>A0A317W544</accession>
<evidence type="ECO:0000313" key="2">
    <source>
        <dbReference type="EMBL" id="PWY80442.1"/>
    </source>
</evidence>
<keyword evidence="3" id="KW-1185">Reference proteome</keyword>
<sequence>MKMDGWMDGRRKWKGRCGINSTWPAAAGKQNQPWSLNPTIRDSNLLPLPHREHNRTPTKMKPASDWRSSHRTDVLLGPFRFSSSDHLIVNSVPSFPRSGPAATPAGTMLNDSTQRGRPWLHPNRIPQVLTGASRSSWGRIGSGLLLARLACCLGPRRALHRQRIIPSQPRLLLGYIGGTQE</sequence>
<protein>
    <submittedName>
        <fullName evidence="2">Uncharacterized protein</fullName>
    </submittedName>
</protein>
<feature type="region of interest" description="Disordered" evidence="1">
    <location>
        <begin position="19"/>
        <end position="67"/>
    </location>
</feature>
<organism evidence="2 3">
    <name type="scientific">Aspergillus sclerotioniger CBS 115572</name>
    <dbReference type="NCBI Taxonomy" id="1450535"/>
    <lineage>
        <taxon>Eukaryota</taxon>
        <taxon>Fungi</taxon>
        <taxon>Dikarya</taxon>
        <taxon>Ascomycota</taxon>
        <taxon>Pezizomycotina</taxon>
        <taxon>Eurotiomycetes</taxon>
        <taxon>Eurotiomycetidae</taxon>
        <taxon>Eurotiales</taxon>
        <taxon>Aspergillaceae</taxon>
        <taxon>Aspergillus</taxon>
        <taxon>Aspergillus subgen. Circumdati</taxon>
    </lineage>
</organism>
<feature type="compositionally biased region" description="Polar residues" evidence="1">
    <location>
        <begin position="19"/>
        <end position="42"/>
    </location>
</feature>